<protein>
    <submittedName>
        <fullName evidence="2">SnoaL-like domain protein</fullName>
    </submittedName>
</protein>
<dbReference type="AlphaFoldDB" id="A0A6I6MMW9"/>
<dbReference type="Gene3D" id="3.10.450.50">
    <property type="match status" value="1"/>
</dbReference>
<gene>
    <name evidence="2" type="ORF">DSM104635_00893</name>
</gene>
<dbReference type="RefSeq" id="WP_158765043.1">
    <property type="nucleotide sequence ID" value="NZ_CP047045.1"/>
</dbReference>
<dbReference type="KEGG" id="tsv:DSM104635_00893"/>
<sequence length="116" mass="12983">MNDEEFAQRYYAAWNARNLDAIVALYAEDIEFSSPYIAALGFSPDGVIHGKPMLRLYFEKALERAPNLTFTAEALCVGARGHTLIYRNHRGERAAESHEMDPSGLVIRADATYETA</sequence>
<evidence type="ECO:0000259" key="1">
    <source>
        <dbReference type="Pfam" id="PF12680"/>
    </source>
</evidence>
<dbReference type="EMBL" id="CP047045">
    <property type="protein sequence ID" value="QGZ94077.1"/>
    <property type="molecule type" value="Genomic_DNA"/>
</dbReference>
<reference evidence="3" key="1">
    <citation type="submission" date="2019-12" db="EMBL/GenBank/DDBJ databases">
        <title>Complete genome of Terracaulis silvestris 0127_4.</title>
        <authorList>
            <person name="Vieira S."/>
            <person name="Riedel T."/>
            <person name="Sproer C."/>
            <person name="Pascual J."/>
            <person name="Boedeker C."/>
            <person name="Overmann J."/>
        </authorList>
    </citation>
    <scope>NUCLEOTIDE SEQUENCE [LARGE SCALE GENOMIC DNA]</scope>
    <source>
        <strain evidence="3">0127_4</strain>
    </source>
</reference>
<dbReference type="InterPro" id="IPR032710">
    <property type="entry name" value="NTF2-like_dom_sf"/>
</dbReference>
<keyword evidence="3" id="KW-1185">Reference proteome</keyword>
<name>A0A6I6MMW9_9CAUL</name>
<dbReference type="Pfam" id="PF12680">
    <property type="entry name" value="SnoaL_2"/>
    <property type="match status" value="1"/>
</dbReference>
<proteinExistence type="predicted"/>
<dbReference type="InterPro" id="IPR037401">
    <property type="entry name" value="SnoaL-like"/>
</dbReference>
<organism evidence="2 3">
    <name type="scientific">Terricaulis silvestris</name>
    <dbReference type="NCBI Taxonomy" id="2686094"/>
    <lineage>
        <taxon>Bacteria</taxon>
        <taxon>Pseudomonadati</taxon>
        <taxon>Pseudomonadota</taxon>
        <taxon>Alphaproteobacteria</taxon>
        <taxon>Caulobacterales</taxon>
        <taxon>Caulobacteraceae</taxon>
        <taxon>Terricaulis</taxon>
    </lineage>
</organism>
<feature type="domain" description="SnoaL-like" evidence="1">
    <location>
        <begin position="7"/>
        <end position="89"/>
    </location>
</feature>
<dbReference type="SUPFAM" id="SSF54427">
    <property type="entry name" value="NTF2-like"/>
    <property type="match status" value="1"/>
</dbReference>
<evidence type="ECO:0000313" key="3">
    <source>
        <dbReference type="Proteomes" id="UP000431269"/>
    </source>
</evidence>
<accession>A0A6I6MMW9</accession>
<dbReference type="CDD" id="cd00531">
    <property type="entry name" value="NTF2_like"/>
    <property type="match status" value="1"/>
</dbReference>
<evidence type="ECO:0000313" key="2">
    <source>
        <dbReference type="EMBL" id="QGZ94077.1"/>
    </source>
</evidence>
<dbReference type="Proteomes" id="UP000431269">
    <property type="component" value="Chromosome"/>
</dbReference>